<comment type="caution">
    <text evidence="1">The sequence shown here is derived from an EMBL/GenBank/DDBJ whole genome shotgun (WGS) entry which is preliminary data.</text>
</comment>
<dbReference type="EMBL" id="JAPTMU010000005">
    <property type="protein sequence ID" value="KAJ4942746.1"/>
    <property type="molecule type" value="Genomic_DNA"/>
</dbReference>
<accession>A0AAD6FQ30</accession>
<keyword evidence="2" id="KW-1185">Reference proteome</keyword>
<sequence>MILLSSPSSRLLKGFKDIEGIKGFAPQWPPCAPLLLRLLVFPVEALLFLPSCA</sequence>
<protein>
    <submittedName>
        <fullName evidence="1">Uncharacterized protein</fullName>
    </submittedName>
</protein>
<evidence type="ECO:0000313" key="2">
    <source>
        <dbReference type="Proteomes" id="UP001219934"/>
    </source>
</evidence>
<evidence type="ECO:0000313" key="1">
    <source>
        <dbReference type="EMBL" id="KAJ4942746.1"/>
    </source>
</evidence>
<dbReference type="AlphaFoldDB" id="A0AAD6FQ30"/>
<organism evidence="1 2">
    <name type="scientific">Pogonophryne albipinna</name>
    <dbReference type="NCBI Taxonomy" id="1090488"/>
    <lineage>
        <taxon>Eukaryota</taxon>
        <taxon>Metazoa</taxon>
        <taxon>Chordata</taxon>
        <taxon>Craniata</taxon>
        <taxon>Vertebrata</taxon>
        <taxon>Euteleostomi</taxon>
        <taxon>Actinopterygii</taxon>
        <taxon>Neopterygii</taxon>
        <taxon>Teleostei</taxon>
        <taxon>Neoteleostei</taxon>
        <taxon>Acanthomorphata</taxon>
        <taxon>Eupercaria</taxon>
        <taxon>Perciformes</taxon>
        <taxon>Notothenioidei</taxon>
        <taxon>Pogonophryne</taxon>
    </lineage>
</organism>
<reference evidence="1" key="1">
    <citation type="submission" date="2022-11" db="EMBL/GenBank/DDBJ databases">
        <title>Chromosome-level genome of Pogonophryne albipinna.</title>
        <authorList>
            <person name="Jo E."/>
        </authorList>
    </citation>
    <scope>NUCLEOTIDE SEQUENCE</scope>
    <source>
        <strain evidence="1">SGF0006</strain>
        <tissue evidence="1">Muscle</tissue>
    </source>
</reference>
<name>A0AAD6FQ30_9TELE</name>
<feature type="non-terminal residue" evidence="1">
    <location>
        <position position="53"/>
    </location>
</feature>
<dbReference type="Proteomes" id="UP001219934">
    <property type="component" value="Unassembled WGS sequence"/>
</dbReference>
<gene>
    <name evidence="1" type="ORF">JOQ06_005260</name>
</gene>
<proteinExistence type="predicted"/>